<feature type="transmembrane region" description="Helical" evidence="1">
    <location>
        <begin position="109"/>
        <end position="132"/>
    </location>
</feature>
<evidence type="ECO:0000313" key="2">
    <source>
        <dbReference type="EMBL" id="MCP2272359.1"/>
    </source>
</evidence>
<evidence type="ECO:0000313" key="3">
    <source>
        <dbReference type="Proteomes" id="UP001205185"/>
    </source>
</evidence>
<protein>
    <submittedName>
        <fullName evidence="2">Uncharacterized protein</fullName>
    </submittedName>
</protein>
<proteinExistence type="predicted"/>
<gene>
    <name evidence="2" type="ORF">LV75_004885</name>
</gene>
<feature type="transmembrane region" description="Helical" evidence="1">
    <location>
        <begin position="202"/>
        <end position="220"/>
    </location>
</feature>
<dbReference type="Proteomes" id="UP001205185">
    <property type="component" value="Unassembled WGS sequence"/>
</dbReference>
<sequence>MRTWYRPLVLFSGLMALTAVASAIGLLVDDRELLGAPIWMKPLKFSLSFVAFGLSWAWLLSLPERRPRFLGGTALVIIAGSLLEMVIIIGQVVRGRQSHFNVTTAFDSMLFSIMGATVAILFLGTLVLSVYIAARRLAPAPELLAIRFGMGISLVGMAVGILMTTASSGMEGFVGAHSVGVLDGGPGMPLTGWSTTGGDLRIGHFIGMHALQLLPLLALAIRGRAESTSVRIIWTASLGYLAVVVLTTWQALRGQPLFAPDWVTGTALGVIAAGVALGLLSARGKARVEERITA</sequence>
<keyword evidence="3" id="KW-1185">Reference proteome</keyword>
<keyword evidence="1" id="KW-1133">Transmembrane helix</keyword>
<feature type="transmembrane region" description="Helical" evidence="1">
    <location>
        <begin position="45"/>
        <end position="62"/>
    </location>
</feature>
<feature type="transmembrane region" description="Helical" evidence="1">
    <location>
        <begin position="144"/>
        <end position="163"/>
    </location>
</feature>
<keyword evidence="1" id="KW-0472">Membrane</keyword>
<evidence type="ECO:0000256" key="1">
    <source>
        <dbReference type="SAM" id="Phobius"/>
    </source>
</evidence>
<reference evidence="2 3" key="1">
    <citation type="submission" date="2022-06" db="EMBL/GenBank/DDBJ databases">
        <title>Genomic Encyclopedia of Archaeal and Bacterial Type Strains, Phase II (KMG-II): from individual species to whole genera.</title>
        <authorList>
            <person name="Goeker M."/>
        </authorList>
    </citation>
    <scope>NUCLEOTIDE SEQUENCE [LARGE SCALE GENOMIC DNA]</scope>
    <source>
        <strain evidence="2 3">DSM 44255</strain>
    </source>
</reference>
<comment type="caution">
    <text evidence="2">The sequence shown here is derived from an EMBL/GenBank/DDBJ whole genome shotgun (WGS) entry which is preliminary data.</text>
</comment>
<accession>A0ABT1IIJ0</accession>
<feature type="transmembrane region" description="Helical" evidence="1">
    <location>
        <begin position="262"/>
        <end position="282"/>
    </location>
</feature>
<feature type="transmembrane region" description="Helical" evidence="1">
    <location>
        <begin position="232"/>
        <end position="250"/>
    </location>
</feature>
<organism evidence="2 3">
    <name type="scientific">Actinokineospora diospyrosa</name>
    <dbReference type="NCBI Taxonomy" id="103728"/>
    <lineage>
        <taxon>Bacteria</taxon>
        <taxon>Bacillati</taxon>
        <taxon>Actinomycetota</taxon>
        <taxon>Actinomycetes</taxon>
        <taxon>Pseudonocardiales</taxon>
        <taxon>Pseudonocardiaceae</taxon>
        <taxon>Actinokineospora</taxon>
    </lineage>
</organism>
<dbReference type="EMBL" id="JAMTCO010000012">
    <property type="protein sequence ID" value="MCP2272359.1"/>
    <property type="molecule type" value="Genomic_DNA"/>
</dbReference>
<name>A0ABT1IIJ0_9PSEU</name>
<keyword evidence="1" id="KW-0812">Transmembrane</keyword>
<feature type="transmembrane region" description="Helical" evidence="1">
    <location>
        <begin position="69"/>
        <end position="89"/>
    </location>
</feature>